<dbReference type="PANTHER" id="PTHR35532:SF5">
    <property type="entry name" value="CARBOHYDRATE-BINDING DOMAIN-CONTAINING PROTEIN"/>
    <property type="match status" value="1"/>
</dbReference>
<name>A0ABR7CZX3_9BACT</name>
<reference evidence="1 2" key="1">
    <citation type="submission" date="2020-08" db="EMBL/GenBank/DDBJ databases">
        <title>Genome public.</title>
        <authorList>
            <person name="Liu C."/>
            <person name="Sun Q."/>
        </authorList>
    </citation>
    <scope>NUCLEOTIDE SEQUENCE [LARGE SCALE GENOMIC DNA]</scope>
    <source>
        <strain evidence="1 2">NSJ-56</strain>
    </source>
</reference>
<accession>A0ABR7CZX3</accession>
<comment type="caution">
    <text evidence="1">The sequence shown here is derived from an EMBL/GenBank/DDBJ whole genome shotgun (WGS) entry which is preliminary data.</text>
</comment>
<gene>
    <name evidence="1" type="ORF">H8S64_08905</name>
</gene>
<protein>
    <recommendedName>
        <fullName evidence="3">Peptide-N(4)-(N-acetyl-beta-glucosaminyl)asparagine amidase</fullName>
    </recommendedName>
</protein>
<dbReference type="PROSITE" id="PS51257">
    <property type="entry name" value="PROKAR_LIPOPROTEIN"/>
    <property type="match status" value="1"/>
</dbReference>
<proteinExistence type="predicted"/>
<dbReference type="PANTHER" id="PTHR35532">
    <property type="entry name" value="SIMILAR TO POLYHYDROXYALKANOATE DEPOLYMERASE"/>
    <property type="match status" value="1"/>
</dbReference>
<dbReference type="RefSeq" id="WP_186975779.1">
    <property type="nucleotide sequence ID" value="NZ_JACOOH010000003.1"/>
</dbReference>
<keyword evidence="2" id="KW-1185">Reference proteome</keyword>
<evidence type="ECO:0000313" key="2">
    <source>
        <dbReference type="Proteomes" id="UP000646484"/>
    </source>
</evidence>
<dbReference type="Proteomes" id="UP000646484">
    <property type="component" value="Unassembled WGS sequence"/>
</dbReference>
<evidence type="ECO:0008006" key="3">
    <source>
        <dbReference type="Google" id="ProtNLM"/>
    </source>
</evidence>
<evidence type="ECO:0000313" key="1">
    <source>
        <dbReference type="EMBL" id="MBC5621216.1"/>
    </source>
</evidence>
<dbReference type="EMBL" id="JACOOH010000003">
    <property type="protein sequence ID" value="MBC5621216.1"/>
    <property type="molecule type" value="Genomic_DNA"/>
</dbReference>
<organism evidence="1 2">
    <name type="scientific">Butyricimonas hominis</name>
    <dbReference type="NCBI Taxonomy" id="2763032"/>
    <lineage>
        <taxon>Bacteria</taxon>
        <taxon>Pseudomonadati</taxon>
        <taxon>Bacteroidota</taxon>
        <taxon>Bacteroidia</taxon>
        <taxon>Bacteroidales</taxon>
        <taxon>Odoribacteraceae</taxon>
        <taxon>Butyricimonas</taxon>
    </lineage>
</organism>
<sequence>MKYICLITTLSCIIFCSCRDTSPRLEYALQASEANRAELEKVLKHYSQNPEDSLKLQAALFLIENMPEHFSYSGQFLQDFKQIVDTTIQDYLLKKVILMQPARYSRSRQQLQIEADIKHVQADYLIYNIDKAFEQWTTRPWLEGISFEDFLEYLLPYRIGNETLDYWRDSLAPEQEKYIREAIQYFDDRKFSVYNISKQVSDHTLSYKTNTGSVANIPFTISECVFTSRLELLAFRMAGIPAAIDHVPCWADMNGFHEWTVVIDPKKLDILHGQLETKNAPKVFRRTYAVNEIPKPEGDEYIPPFFRDPFNRDVTRKYQATSDVTVKADIPGRCHSIHHAYLAIFNNRQLRIVDWSKVKRNKAVFRDLGRNIIYFPVYFENERQKNFSYPFILRANGTTTSLQPDKAHLQTVKLTRKYPLHSNKVYHGNALVGANFRCSNDASFKTSRLVYRVDRNPNMYPVIVPVDTTQKYRYWLFDHTKMAELSEWTFKDNKGNVIRGKGIDPIGESSRTDNIFDGNALSYGRLSRQFMIDFGEPVSISEMHYLPRNDANGIYPGNEYELFYFDRDGWQSLGSKIAEGYEIEFDAVPSNAVYWLQNHTTGKEERVFTIQDGKQRFW</sequence>